<protein>
    <recommendedName>
        <fullName evidence="3">Acyloxyacyl hydrolase</fullName>
    </recommendedName>
</protein>
<sequence length="434" mass="50372">MMKQFLLLIFFIPCSINLSGQENTLASKKRLDFAKTYFELGGNLFPSFTGKRFLGNSITTFEHPGSFNPYLNWGGFHFWGHAEFYVSFPLTQLNLKRKAETDFQLTHYVATGARFLPWAFEEKKIRPYIGFSWSALDFKQIIKPNEDQPTLSKDFMLVPDIGFLYGYKDFAIRIGVNYFHSNAWQYPMSKTEFEEISTPKFNLQVGLVYSFESSHDKNPETNKKWNSYPTVSRLSLDATRFGDFFVGIGPSVSFSLAKSEYNKSDFPYLNDKLSSSTYYDIALGYQFNKANLFSALSFRNPRYENTGYGTKQTIQKTSLAFEVSKFLTDYSGFVPYIGLNIAYDHIQYSENTNDADRKLTFRKVEPGITVGWDILPGKTEEYLILRTNLRWYPLSSLDIDNKSFDFSQLEYNLIQVVFYPGRFLKSRHKIGFNW</sequence>
<comment type="caution">
    <text evidence="1">The sequence shown here is derived from an EMBL/GenBank/DDBJ whole genome shotgun (WGS) entry which is preliminary data.</text>
</comment>
<evidence type="ECO:0000313" key="1">
    <source>
        <dbReference type="EMBL" id="MDN5202790.1"/>
    </source>
</evidence>
<reference evidence="1" key="1">
    <citation type="submission" date="2023-06" db="EMBL/GenBank/DDBJ databases">
        <title>Genomic of Parafulvivirga corallium.</title>
        <authorList>
            <person name="Wang G."/>
        </authorList>
    </citation>
    <scope>NUCLEOTIDE SEQUENCE</scope>
    <source>
        <strain evidence="1">BMA10</strain>
    </source>
</reference>
<dbReference type="Proteomes" id="UP001172082">
    <property type="component" value="Unassembled WGS sequence"/>
</dbReference>
<dbReference type="EMBL" id="JAUJEA010000005">
    <property type="protein sequence ID" value="MDN5202790.1"/>
    <property type="molecule type" value="Genomic_DNA"/>
</dbReference>
<name>A0ABT8KPZ8_9BACT</name>
<dbReference type="SUPFAM" id="SSF56925">
    <property type="entry name" value="OMPA-like"/>
    <property type="match status" value="1"/>
</dbReference>
<keyword evidence="2" id="KW-1185">Reference proteome</keyword>
<proteinExistence type="predicted"/>
<evidence type="ECO:0008006" key="3">
    <source>
        <dbReference type="Google" id="ProtNLM"/>
    </source>
</evidence>
<organism evidence="1 2">
    <name type="scientific">Splendidivirga corallicola</name>
    <dbReference type="NCBI Taxonomy" id="3051826"/>
    <lineage>
        <taxon>Bacteria</taxon>
        <taxon>Pseudomonadati</taxon>
        <taxon>Bacteroidota</taxon>
        <taxon>Cytophagia</taxon>
        <taxon>Cytophagales</taxon>
        <taxon>Splendidivirgaceae</taxon>
        <taxon>Splendidivirga</taxon>
    </lineage>
</organism>
<accession>A0ABT8KPZ8</accession>
<evidence type="ECO:0000313" key="2">
    <source>
        <dbReference type="Proteomes" id="UP001172082"/>
    </source>
</evidence>
<gene>
    <name evidence="1" type="ORF">QQ008_15480</name>
</gene>
<dbReference type="Gene3D" id="2.40.160.20">
    <property type="match status" value="1"/>
</dbReference>
<dbReference type="RefSeq" id="WP_346752813.1">
    <property type="nucleotide sequence ID" value="NZ_JAUJEA010000005.1"/>
</dbReference>
<dbReference type="InterPro" id="IPR011250">
    <property type="entry name" value="OMP/PagP_B-barrel"/>
</dbReference>